<dbReference type="GO" id="GO:0004553">
    <property type="term" value="F:hydrolase activity, hydrolyzing O-glycosyl compounds"/>
    <property type="evidence" value="ECO:0007669"/>
    <property type="project" value="InterPro"/>
</dbReference>
<dbReference type="Pfam" id="PF11896">
    <property type="entry name" value="GlgE_dom_N_S"/>
    <property type="match status" value="1"/>
</dbReference>
<evidence type="ECO:0000313" key="4">
    <source>
        <dbReference type="Proteomes" id="UP000293434"/>
    </source>
</evidence>
<dbReference type="Gene3D" id="2.60.40.10">
    <property type="entry name" value="Immunoglobulins"/>
    <property type="match status" value="1"/>
</dbReference>
<evidence type="ECO:0000256" key="1">
    <source>
        <dbReference type="SAM" id="MobiDB-lite"/>
    </source>
</evidence>
<sequence>MSGRAIGTETEWWVPGRVEIDDVAPVVSCGVYPAKAVVGEVVPVSAAVWREGHEAVAATLVVRYLGVRYPHLTDRPRARVLPTPSEPQPRVKPLLIPMTSGQEP</sequence>
<proteinExistence type="predicted"/>
<feature type="domain" description="Alpha-1,4-glucan:maltose-1-phosphate maltosyltransferase" evidence="2">
    <location>
        <begin position="16"/>
        <end position="68"/>
    </location>
</feature>
<accession>A0AB74E2V8</accession>
<protein>
    <submittedName>
        <fullName evidence="3">DUF3416 domain-containing protein</fullName>
    </submittedName>
</protein>
<dbReference type="EMBL" id="RQTC01000624">
    <property type="protein sequence ID" value="RZH89282.1"/>
    <property type="molecule type" value="Genomic_DNA"/>
</dbReference>
<feature type="non-terminal residue" evidence="3">
    <location>
        <position position="104"/>
    </location>
</feature>
<feature type="region of interest" description="Disordered" evidence="1">
    <location>
        <begin position="77"/>
        <end position="104"/>
    </location>
</feature>
<dbReference type="InterPro" id="IPR013783">
    <property type="entry name" value="Ig-like_fold"/>
</dbReference>
<gene>
    <name evidence="3" type="ORF">EIG94_16530</name>
</gene>
<comment type="caution">
    <text evidence="3">The sequence shown here is derived from an EMBL/GenBank/DDBJ whole genome shotgun (WGS) entry which is preliminary data.</text>
</comment>
<dbReference type="InterPro" id="IPR021828">
    <property type="entry name" value="GlgE_dom_N/S"/>
</dbReference>
<name>A0AB74E2V8_STAAU</name>
<evidence type="ECO:0000313" key="3">
    <source>
        <dbReference type="EMBL" id="RZH89282.1"/>
    </source>
</evidence>
<reference evidence="3 4" key="1">
    <citation type="submission" date="2018-11" db="EMBL/GenBank/DDBJ databases">
        <title>Genomic profiling of Staphylococcus species from a Poultry farm system in KwaZulu-Natal, South Africa.</title>
        <authorList>
            <person name="Amoako D.G."/>
            <person name="Somboro A.M."/>
            <person name="Abia A.L.K."/>
            <person name="Bester L.A."/>
            <person name="Essack S.Y."/>
        </authorList>
    </citation>
    <scope>NUCLEOTIDE SEQUENCE [LARGE SCALE GENOMIC DNA]</scope>
    <source>
        <strain evidence="3 4">SA9</strain>
    </source>
</reference>
<evidence type="ECO:0000259" key="2">
    <source>
        <dbReference type="Pfam" id="PF11896"/>
    </source>
</evidence>
<organism evidence="3 4">
    <name type="scientific">Staphylococcus aureus</name>
    <dbReference type="NCBI Taxonomy" id="1280"/>
    <lineage>
        <taxon>Bacteria</taxon>
        <taxon>Bacillati</taxon>
        <taxon>Bacillota</taxon>
        <taxon>Bacilli</taxon>
        <taxon>Bacillales</taxon>
        <taxon>Staphylococcaceae</taxon>
        <taxon>Staphylococcus</taxon>
    </lineage>
</organism>
<dbReference type="Proteomes" id="UP000293434">
    <property type="component" value="Unassembled WGS sequence"/>
</dbReference>
<dbReference type="AlphaFoldDB" id="A0AB74E2V8"/>